<dbReference type="EMBL" id="JAEQMY010000011">
    <property type="protein sequence ID" value="MBL0404278.1"/>
    <property type="molecule type" value="Genomic_DNA"/>
</dbReference>
<dbReference type="PANTHER" id="PTHR11102:SF160">
    <property type="entry name" value="ERAD-ASSOCIATED E3 UBIQUITIN-PROTEIN LIGASE COMPONENT HRD3"/>
    <property type="match status" value="1"/>
</dbReference>
<gene>
    <name evidence="2" type="ORF">JKG68_09890</name>
</gene>
<dbReference type="SMART" id="SM00671">
    <property type="entry name" value="SEL1"/>
    <property type="match status" value="5"/>
</dbReference>
<evidence type="ECO:0000313" key="3">
    <source>
        <dbReference type="Proteomes" id="UP000605848"/>
    </source>
</evidence>
<name>A0A937CWU5_9HYPH</name>
<feature type="signal peptide" evidence="1">
    <location>
        <begin position="1"/>
        <end position="23"/>
    </location>
</feature>
<dbReference type="PANTHER" id="PTHR11102">
    <property type="entry name" value="SEL-1-LIKE PROTEIN"/>
    <property type="match status" value="1"/>
</dbReference>
<dbReference type="Proteomes" id="UP000605848">
    <property type="component" value="Unassembled WGS sequence"/>
</dbReference>
<dbReference type="InterPro" id="IPR006597">
    <property type="entry name" value="Sel1-like"/>
</dbReference>
<feature type="chain" id="PRO_5037393399" evidence="1">
    <location>
        <begin position="24"/>
        <end position="445"/>
    </location>
</feature>
<dbReference type="Pfam" id="PF08238">
    <property type="entry name" value="Sel1"/>
    <property type="match status" value="6"/>
</dbReference>
<proteinExistence type="predicted"/>
<protein>
    <submittedName>
        <fullName evidence="2">Sel1 repeat family protein</fullName>
    </submittedName>
</protein>
<dbReference type="SUPFAM" id="SSF81901">
    <property type="entry name" value="HCP-like"/>
    <property type="match status" value="2"/>
</dbReference>
<keyword evidence="1" id="KW-0732">Signal</keyword>
<evidence type="ECO:0000256" key="1">
    <source>
        <dbReference type="SAM" id="SignalP"/>
    </source>
</evidence>
<dbReference type="InterPro" id="IPR050767">
    <property type="entry name" value="Sel1_AlgK"/>
</dbReference>
<comment type="caution">
    <text evidence="2">The sequence shown here is derived from an EMBL/GenBank/DDBJ whole genome shotgun (WGS) entry which is preliminary data.</text>
</comment>
<dbReference type="Gene3D" id="1.25.40.10">
    <property type="entry name" value="Tetratricopeptide repeat domain"/>
    <property type="match status" value="3"/>
</dbReference>
<dbReference type="AlphaFoldDB" id="A0A937CWU5"/>
<accession>A0A937CWU5</accession>
<dbReference type="RefSeq" id="WP_202058800.1">
    <property type="nucleotide sequence ID" value="NZ_JAEQMY010000011.1"/>
</dbReference>
<organism evidence="2 3">
    <name type="scientific">Microvirga aerilata</name>
    <dbReference type="NCBI Taxonomy" id="670292"/>
    <lineage>
        <taxon>Bacteria</taxon>
        <taxon>Pseudomonadati</taxon>
        <taxon>Pseudomonadota</taxon>
        <taxon>Alphaproteobacteria</taxon>
        <taxon>Hyphomicrobiales</taxon>
        <taxon>Methylobacteriaceae</taxon>
        <taxon>Microvirga</taxon>
    </lineage>
</organism>
<dbReference type="InterPro" id="IPR011990">
    <property type="entry name" value="TPR-like_helical_dom_sf"/>
</dbReference>
<keyword evidence="3" id="KW-1185">Reference proteome</keyword>
<evidence type="ECO:0000313" key="2">
    <source>
        <dbReference type="EMBL" id="MBL0404278.1"/>
    </source>
</evidence>
<sequence length="445" mass="46639">MNKTLHILLLSCLVTGTSFSVMAAPSQGAAARPAPAAAQAPTPPTQAQLRAMSTARLLRLGQAALTAEMDTPAFVTGLDAAKIASSRGDREATRLIAKIMARNQIVLGADDRAKLERRFRFEALRGASSSVLAVAGMYDRGDGVPVDTKKAAEWYLWAARVGHERAMAHVAYGFGTGRGLERDENAALKWIEGVNEGRQRSTLLDIGWALALGTEGSSDMTSALRFFERAAQLKPSIAYQVALDLERGTRGIQDRQAASHLIKVAAERGDSGAATHLANLLAGSNKVEDQRQAVRWYSLAAQDKDNVAAGQSLSRFLALRPTGELTSEIVAGLEKAAAAGNSEAMVGLAHAYLEGIGVAASPERTVSLLEQAASAGLPEAKYRLGLMYKSGTGVAADLNKAIELMSSAQESGFPLAAVALSSMTAPAASSVAETVEQPAAGTNVK</sequence>
<reference evidence="2" key="1">
    <citation type="submission" date="2021-01" db="EMBL/GenBank/DDBJ databases">
        <title>Microvirga sp.</title>
        <authorList>
            <person name="Kim M.K."/>
        </authorList>
    </citation>
    <scope>NUCLEOTIDE SEQUENCE</scope>
    <source>
        <strain evidence="2">5420S-16</strain>
    </source>
</reference>